<reference evidence="3" key="1">
    <citation type="submission" date="2016-06" db="UniProtKB">
        <authorList>
            <consortium name="WormBaseParasite"/>
        </authorList>
    </citation>
    <scope>IDENTIFICATION</scope>
</reference>
<organism evidence="3">
    <name type="scientific">Schistosoma curassoni</name>
    <dbReference type="NCBI Taxonomy" id="6186"/>
    <lineage>
        <taxon>Eukaryota</taxon>
        <taxon>Metazoa</taxon>
        <taxon>Spiralia</taxon>
        <taxon>Lophotrochozoa</taxon>
        <taxon>Platyhelminthes</taxon>
        <taxon>Trematoda</taxon>
        <taxon>Digenea</taxon>
        <taxon>Strigeidida</taxon>
        <taxon>Schistosomatoidea</taxon>
        <taxon>Schistosomatidae</taxon>
        <taxon>Schistosoma</taxon>
    </lineage>
</organism>
<dbReference type="EMBL" id="UZAK01032889">
    <property type="protein sequence ID" value="VDP32278.1"/>
    <property type="molecule type" value="Genomic_DNA"/>
</dbReference>
<evidence type="ECO:0000313" key="1">
    <source>
        <dbReference type="EMBL" id="VDP32278.1"/>
    </source>
</evidence>
<evidence type="ECO:0000313" key="3">
    <source>
        <dbReference type="WBParaSite" id="SCUD_0000874501-mRNA-1"/>
    </source>
</evidence>
<protein>
    <submittedName>
        <fullName evidence="3">Ig-like domain-containing protein</fullName>
    </submittedName>
</protein>
<name>A0A183K182_9TREM</name>
<gene>
    <name evidence="1" type="ORF">SCUD_LOCUS8745</name>
</gene>
<keyword evidence="2" id="KW-1185">Reference proteome</keyword>
<sequence length="89" mass="9506">MSVLLRNSPIEASGSIGLNIHKGKSKILKCNTNITNPITLGAETVEEEGTFTCLGSNIDEQGGSDAGVKSINTYLVNDLRNKQCSNFFS</sequence>
<dbReference type="Proteomes" id="UP000279833">
    <property type="component" value="Unassembled WGS sequence"/>
</dbReference>
<dbReference type="AlphaFoldDB" id="A0A183K182"/>
<accession>A0A183K182</accession>
<proteinExistence type="predicted"/>
<reference evidence="1 2" key="2">
    <citation type="submission" date="2018-11" db="EMBL/GenBank/DDBJ databases">
        <authorList>
            <consortium name="Pathogen Informatics"/>
        </authorList>
    </citation>
    <scope>NUCLEOTIDE SEQUENCE [LARGE SCALE GENOMIC DNA]</scope>
    <source>
        <strain evidence="1">Dakar</strain>
        <strain evidence="2">Dakar, Senegal</strain>
    </source>
</reference>
<evidence type="ECO:0000313" key="2">
    <source>
        <dbReference type="Proteomes" id="UP000279833"/>
    </source>
</evidence>
<dbReference type="WBParaSite" id="SCUD_0000874501-mRNA-1">
    <property type="protein sequence ID" value="SCUD_0000874501-mRNA-1"/>
    <property type="gene ID" value="SCUD_0000874501"/>
</dbReference>